<sequence length="333" mass="36026">MSGTHQPLHAGLRRRVALGLLPGCLGLAVGRAAMAAPYNIRMVGSVDTRHSSLAAMERLRRTLEDVLRGRLAVTIDREGVPDDRTALDQVRKGQALMGWVRVAELTDLAPELATLTVPFLFMDQAKVLSLLDRTTVGPLLNDQLRKHGLEPFAYFDGGALRLAGATIPSLGQLQSRQITARPGSLRQVAFEALGLKLQAGTLQPQRVTGDDLMELRTDDLVGIAAQGPQLALAEPHAHDLVVVLANRDMLGDQPLDIRETIRTKTSEVSAWQLGGADQTDAVVLAMLQQRGVTITAIPDAERKDAHARVKDAVVRALQNADRHILDTVLAYAD</sequence>
<proteinExistence type="inferred from homology"/>
<protein>
    <submittedName>
        <fullName evidence="4">Uncharacterized protein</fullName>
    </submittedName>
</protein>
<keyword evidence="3" id="KW-0732">Signal</keyword>
<dbReference type="InterPro" id="IPR038404">
    <property type="entry name" value="TRAP_DctP_sf"/>
</dbReference>
<keyword evidence="2" id="KW-0813">Transport</keyword>
<organism evidence="4 5">
    <name type="scientific">Benzoatithermus flavus</name>
    <dbReference type="NCBI Taxonomy" id="3108223"/>
    <lineage>
        <taxon>Bacteria</taxon>
        <taxon>Pseudomonadati</taxon>
        <taxon>Pseudomonadota</taxon>
        <taxon>Alphaproteobacteria</taxon>
        <taxon>Geminicoccales</taxon>
        <taxon>Geminicoccaceae</taxon>
        <taxon>Benzoatithermus</taxon>
    </lineage>
</organism>
<keyword evidence="5" id="KW-1185">Reference proteome</keyword>
<evidence type="ECO:0000256" key="3">
    <source>
        <dbReference type="ARBA" id="ARBA00022729"/>
    </source>
</evidence>
<dbReference type="Proteomes" id="UP001375743">
    <property type="component" value="Unassembled WGS sequence"/>
</dbReference>
<dbReference type="Pfam" id="PF03480">
    <property type="entry name" value="DctP"/>
    <property type="match status" value="1"/>
</dbReference>
<name>A0ABU8XW17_9PROT</name>
<evidence type="ECO:0000313" key="5">
    <source>
        <dbReference type="Proteomes" id="UP001375743"/>
    </source>
</evidence>
<dbReference type="InterPro" id="IPR018389">
    <property type="entry name" value="DctP_fam"/>
</dbReference>
<evidence type="ECO:0000256" key="2">
    <source>
        <dbReference type="ARBA" id="ARBA00022448"/>
    </source>
</evidence>
<gene>
    <name evidence="4" type="ORF">U1T56_18315</name>
</gene>
<dbReference type="Gene3D" id="3.40.190.170">
    <property type="entry name" value="Bacterial extracellular solute-binding protein, family 7"/>
    <property type="match status" value="1"/>
</dbReference>
<evidence type="ECO:0000313" key="4">
    <source>
        <dbReference type="EMBL" id="MEK0085111.1"/>
    </source>
</evidence>
<dbReference type="EMBL" id="JBBLZC010000022">
    <property type="protein sequence ID" value="MEK0085111.1"/>
    <property type="molecule type" value="Genomic_DNA"/>
</dbReference>
<dbReference type="PANTHER" id="PTHR33376:SF7">
    <property type="entry name" value="C4-DICARBOXYLATE-BINDING PROTEIN DCTB"/>
    <property type="match status" value="1"/>
</dbReference>
<evidence type="ECO:0000256" key="1">
    <source>
        <dbReference type="ARBA" id="ARBA00009023"/>
    </source>
</evidence>
<accession>A0ABU8XW17</accession>
<reference evidence="4 5" key="1">
    <citation type="submission" date="2024-01" db="EMBL/GenBank/DDBJ databases">
        <title>Multi-omics insights into the function and evolution of sodium benzoate biodegradation pathways in Benzoatithermus flavus gen. nov., sp. nov. from hot spring.</title>
        <authorList>
            <person name="Hu C.-J."/>
            <person name="Li W.-J."/>
        </authorList>
    </citation>
    <scope>NUCLEOTIDE SEQUENCE [LARGE SCALE GENOMIC DNA]</scope>
    <source>
        <strain evidence="4 5">SYSU G07066</strain>
    </source>
</reference>
<comment type="similarity">
    <text evidence="1">Belongs to the bacterial solute-binding protein 7 family.</text>
</comment>
<dbReference type="RefSeq" id="WP_418160960.1">
    <property type="nucleotide sequence ID" value="NZ_JBBLZC010000022.1"/>
</dbReference>
<dbReference type="PANTHER" id="PTHR33376">
    <property type="match status" value="1"/>
</dbReference>
<comment type="caution">
    <text evidence="4">The sequence shown here is derived from an EMBL/GenBank/DDBJ whole genome shotgun (WGS) entry which is preliminary data.</text>
</comment>